<evidence type="ECO:0000256" key="4">
    <source>
        <dbReference type="SAM" id="MobiDB-lite"/>
    </source>
</evidence>
<protein>
    <recommendedName>
        <fullName evidence="1">peptidylprolyl isomerase</fullName>
        <ecNumber evidence="1">5.2.1.8</ecNumber>
    </recommendedName>
</protein>
<dbReference type="RefSeq" id="WP_259484557.1">
    <property type="nucleotide sequence ID" value="NZ_JANTEZ010000001.1"/>
</dbReference>
<keyword evidence="3 7" id="KW-0413">Isomerase</keyword>
<dbReference type="InterPro" id="IPR044665">
    <property type="entry name" value="E_coli_cyclophilin_A-like"/>
</dbReference>
<evidence type="ECO:0000259" key="6">
    <source>
        <dbReference type="PROSITE" id="PS50072"/>
    </source>
</evidence>
<keyword evidence="5" id="KW-1133">Transmembrane helix</keyword>
<keyword evidence="5" id="KW-0812">Transmembrane</keyword>
<feature type="transmembrane region" description="Helical" evidence="5">
    <location>
        <begin position="39"/>
        <end position="60"/>
    </location>
</feature>
<keyword evidence="5" id="KW-0472">Membrane</keyword>
<dbReference type="Pfam" id="PF00160">
    <property type="entry name" value="Pro_isomerase"/>
    <property type="match status" value="1"/>
</dbReference>
<keyword evidence="8" id="KW-1185">Reference proteome</keyword>
<dbReference type="EMBL" id="JANTEZ010000001">
    <property type="protein sequence ID" value="MCS5712989.1"/>
    <property type="molecule type" value="Genomic_DNA"/>
</dbReference>
<gene>
    <name evidence="7" type="ORF">NVV95_00330</name>
</gene>
<feature type="domain" description="PPIase cyclophilin-type" evidence="6">
    <location>
        <begin position="119"/>
        <end position="269"/>
    </location>
</feature>
<evidence type="ECO:0000256" key="2">
    <source>
        <dbReference type="ARBA" id="ARBA00023110"/>
    </source>
</evidence>
<feature type="compositionally biased region" description="Basic and acidic residues" evidence="4">
    <location>
        <begin position="8"/>
        <end position="29"/>
    </location>
</feature>
<dbReference type="PROSITE" id="PS50072">
    <property type="entry name" value="CSA_PPIASE_2"/>
    <property type="match status" value="1"/>
</dbReference>
<dbReference type="InterPro" id="IPR029000">
    <property type="entry name" value="Cyclophilin-like_dom_sf"/>
</dbReference>
<dbReference type="Gene3D" id="2.40.100.10">
    <property type="entry name" value="Cyclophilin-like"/>
    <property type="match status" value="1"/>
</dbReference>
<evidence type="ECO:0000256" key="3">
    <source>
        <dbReference type="ARBA" id="ARBA00023235"/>
    </source>
</evidence>
<feature type="region of interest" description="Disordered" evidence="4">
    <location>
        <begin position="1"/>
        <end position="29"/>
    </location>
</feature>
<dbReference type="SUPFAM" id="SSF50891">
    <property type="entry name" value="Cyclophilin-like"/>
    <property type="match status" value="1"/>
</dbReference>
<feature type="region of interest" description="Disordered" evidence="4">
    <location>
        <begin position="69"/>
        <end position="102"/>
    </location>
</feature>
<evidence type="ECO:0000256" key="1">
    <source>
        <dbReference type="ARBA" id="ARBA00013194"/>
    </source>
</evidence>
<comment type="caution">
    <text evidence="7">The sequence shown here is derived from an EMBL/GenBank/DDBJ whole genome shotgun (WGS) entry which is preliminary data.</text>
</comment>
<proteinExistence type="predicted"/>
<sequence>MAPSNQERAAREARTRLREYQARQQAHTERIRRRTRDNVIAAVVVVVLIAGVTAAQLFYFSGGPGATASSAAPTATPAATDSPTDAPAAEGENTGDVPASTIAEGRDWTGTMTINDVPLGITLDGAAAPQAVSAFISQAQSGFFTGTSCHRLTTSGIFVLQCGDPTGTGTGGPGYSYGPVENAPADDVYPAGTLAMARQGGNGYSMGSQFFIVYDDSTIPSDAAGGYTVLGQITSGLDQLDSSVIAAGTADGASDGKPAASAVITDVTVQ</sequence>
<organism evidence="7 8">
    <name type="scientific">Herbiconiux gentiana</name>
    <dbReference type="NCBI Taxonomy" id="2970912"/>
    <lineage>
        <taxon>Bacteria</taxon>
        <taxon>Bacillati</taxon>
        <taxon>Actinomycetota</taxon>
        <taxon>Actinomycetes</taxon>
        <taxon>Micrococcales</taxon>
        <taxon>Microbacteriaceae</taxon>
        <taxon>Herbiconiux</taxon>
    </lineage>
</organism>
<dbReference type="EC" id="5.2.1.8" evidence="1"/>
<name>A0ABT2G9W0_9MICO</name>
<feature type="compositionally biased region" description="Low complexity" evidence="4">
    <location>
        <begin position="69"/>
        <end position="89"/>
    </location>
</feature>
<evidence type="ECO:0000313" key="8">
    <source>
        <dbReference type="Proteomes" id="UP001165580"/>
    </source>
</evidence>
<dbReference type="InterPro" id="IPR002130">
    <property type="entry name" value="Cyclophilin-type_PPIase_dom"/>
</dbReference>
<dbReference type="Proteomes" id="UP001165580">
    <property type="component" value="Unassembled WGS sequence"/>
</dbReference>
<evidence type="ECO:0000256" key="5">
    <source>
        <dbReference type="SAM" id="Phobius"/>
    </source>
</evidence>
<accession>A0ABT2G9W0</accession>
<keyword evidence="2" id="KW-0697">Rotamase</keyword>
<reference evidence="7" key="1">
    <citation type="submission" date="2022-08" db="EMBL/GenBank/DDBJ databases">
        <authorList>
            <person name="Deng Y."/>
            <person name="Han X.-F."/>
            <person name="Zhang Y.-Q."/>
        </authorList>
    </citation>
    <scope>NUCLEOTIDE SEQUENCE</scope>
    <source>
        <strain evidence="7">CPCC 205716</strain>
    </source>
</reference>
<dbReference type="PANTHER" id="PTHR43246">
    <property type="entry name" value="PEPTIDYL-PROLYL CIS-TRANS ISOMERASE CYP38, CHLOROPLASTIC"/>
    <property type="match status" value="1"/>
</dbReference>
<dbReference type="GO" id="GO:0003755">
    <property type="term" value="F:peptidyl-prolyl cis-trans isomerase activity"/>
    <property type="evidence" value="ECO:0007669"/>
    <property type="project" value="UniProtKB-EC"/>
</dbReference>
<evidence type="ECO:0000313" key="7">
    <source>
        <dbReference type="EMBL" id="MCS5712989.1"/>
    </source>
</evidence>